<evidence type="ECO:0000256" key="5">
    <source>
        <dbReference type="ARBA" id="ARBA00038359"/>
    </source>
</evidence>
<dbReference type="PANTHER" id="PTHR33048">
    <property type="entry name" value="PTH11-LIKE INTEGRAL MEMBRANE PROTEIN (AFU_ORTHOLOGUE AFUA_5G11245)"/>
    <property type="match status" value="1"/>
</dbReference>
<keyword evidence="9" id="KW-1185">Reference proteome</keyword>
<evidence type="ECO:0000256" key="4">
    <source>
        <dbReference type="ARBA" id="ARBA00023136"/>
    </source>
</evidence>
<evidence type="ECO:0000313" key="9">
    <source>
        <dbReference type="Proteomes" id="UP001321760"/>
    </source>
</evidence>
<dbReference type="InterPro" id="IPR049326">
    <property type="entry name" value="Rhodopsin_dom_fungi"/>
</dbReference>
<protein>
    <recommendedName>
        <fullName evidence="7">Rhodopsin domain-containing protein</fullName>
    </recommendedName>
</protein>
<dbReference type="Pfam" id="PF20684">
    <property type="entry name" value="Fung_rhodopsin"/>
    <property type="match status" value="1"/>
</dbReference>
<gene>
    <name evidence="8" type="ORF">QBC34DRAFT_160261</name>
</gene>
<evidence type="ECO:0000256" key="1">
    <source>
        <dbReference type="ARBA" id="ARBA00004141"/>
    </source>
</evidence>
<evidence type="ECO:0000256" key="6">
    <source>
        <dbReference type="SAM" id="Phobius"/>
    </source>
</evidence>
<keyword evidence="3 6" id="KW-1133">Transmembrane helix</keyword>
<feature type="transmembrane region" description="Helical" evidence="6">
    <location>
        <begin position="215"/>
        <end position="238"/>
    </location>
</feature>
<dbReference type="AlphaFoldDB" id="A0AAV9H1E9"/>
<feature type="transmembrane region" description="Helical" evidence="6">
    <location>
        <begin position="132"/>
        <end position="153"/>
    </location>
</feature>
<evidence type="ECO:0000256" key="3">
    <source>
        <dbReference type="ARBA" id="ARBA00022989"/>
    </source>
</evidence>
<comment type="caution">
    <text evidence="8">The sequence shown here is derived from an EMBL/GenBank/DDBJ whole genome shotgun (WGS) entry which is preliminary data.</text>
</comment>
<organism evidence="8 9">
    <name type="scientific">Podospora aff. communis PSN243</name>
    <dbReference type="NCBI Taxonomy" id="3040156"/>
    <lineage>
        <taxon>Eukaryota</taxon>
        <taxon>Fungi</taxon>
        <taxon>Dikarya</taxon>
        <taxon>Ascomycota</taxon>
        <taxon>Pezizomycotina</taxon>
        <taxon>Sordariomycetes</taxon>
        <taxon>Sordariomycetidae</taxon>
        <taxon>Sordariales</taxon>
        <taxon>Podosporaceae</taxon>
        <taxon>Podospora</taxon>
    </lineage>
</organism>
<dbReference type="EMBL" id="MU865917">
    <property type="protein sequence ID" value="KAK4454488.1"/>
    <property type="molecule type" value="Genomic_DNA"/>
</dbReference>
<dbReference type="GO" id="GO:0016020">
    <property type="term" value="C:membrane"/>
    <property type="evidence" value="ECO:0007669"/>
    <property type="project" value="UniProtKB-SubCell"/>
</dbReference>
<feature type="transmembrane region" description="Helical" evidence="6">
    <location>
        <begin position="179"/>
        <end position="203"/>
    </location>
</feature>
<evidence type="ECO:0000256" key="2">
    <source>
        <dbReference type="ARBA" id="ARBA00022692"/>
    </source>
</evidence>
<feature type="transmembrane region" description="Helical" evidence="6">
    <location>
        <begin position="250"/>
        <end position="274"/>
    </location>
</feature>
<keyword evidence="2 6" id="KW-0812">Transmembrane</keyword>
<accession>A0AAV9H1E9</accession>
<comment type="subcellular location">
    <subcellularLocation>
        <location evidence="1">Membrane</location>
        <topology evidence="1">Multi-pass membrane protein</topology>
    </subcellularLocation>
</comment>
<comment type="similarity">
    <text evidence="5">Belongs to the SAT4 family.</text>
</comment>
<reference evidence="8" key="1">
    <citation type="journal article" date="2023" name="Mol. Phylogenet. Evol.">
        <title>Genome-scale phylogeny and comparative genomics of the fungal order Sordariales.</title>
        <authorList>
            <person name="Hensen N."/>
            <person name="Bonometti L."/>
            <person name="Westerberg I."/>
            <person name="Brannstrom I.O."/>
            <person name="Guillou S."/>
            <person name="Cros-Aarteil S."/>
            <person name="Calhoun S."/>
            <person name="Haridas S."/>
            <person name="Kuo A."/>
            <person name="Mondo S."/>
            <person name="Pangilinan J."/>
            <person name="Riley R."/>
            <person name="LaButti K."/>
            <person name="Andreopoulos B."/>
            <person name="Lipzen A."/>
            <person name="Chen C."/>
            <person name="Yan M."/>
            <person name="Daum C."/>
            <person name="Ng V."/>
            <person name="Clum A."/>
            <person name="Steindorff A."/>
            <person name="Ohm R.A."/>
            <person name="Martin F."/>
            <person name="Silar P."/>
            <person name="Natvig D.O."/>
            <person name="Lalanne C."/>
            <person name="Gautier V."/>
            <person name="Ament-Velasquez S.L."/>
            <person name="Kruys A."/>
            <person name="Hutchinson M.I."/>
            <person name="Powell A.J."/>
            <person name="Barry K."/>
            <person name="Miller A.N."/>
            <person name="Grigoriev I.V."/>
            <person name="Debuchy R."/>
            <person name="Gladieux P."/>
            <person name="Hiltunen Thoren M."/>
            <person name="Johannesson H."/>
        </authorList>
    </citation>
    <scope>NUCLEOTIDE SEQUENCE</scope>
    <source>
        <strain evidence="8">PSN243</strain>
    </source>
</reference>
<feature type="transmembrane region" description="Helical" evidence="6">
    <location>
        <begin position="20"/>
        <end position="42"/>
    </location>
</feature>
<feature type="domain" description="Rhodopsin" evidence="7">
    <location>
        <begin position="38"/>
        <end position="275"/>
    </location>
</feature>
<evidence type="ECO:0000259" key="7">
    <source>
        <dbReference type="Pfam" id="PF20684"/>
    </source>
</evidence>
<proteinExistence type="inferred from homology"/>
<reference evidence="8" key="2">
    <citation type="submission" date="2023-05" db="EMBL/GenBank/DDBJ databases">
        <authorList>
            <consortium name="Lawrence Berkeley National Laboratory"/>
            <person name="Steindorff A."/>
            <person name="Hensen N."/>
            <person name="Bonometti L."/>
            <person name="Westerberg I."/>
            <person name="Brannstrom I.O."/>
            <person name="Guillou S."/>
            <person name="Cros-Aarteil S."/>
            <person name="Calhoun S."/>
            <person name="Haridas S."/>
            <person name="Kuo A."/>
            <person name="Mondo S."/>
            <person name="Pangilinan J."/>
            <person name="Riley R."/>
            <person name="Labutti K."/>
            <person name="Andreopoulos B."/>
            <person name="Lipzen A."/>
            <person name="Chen C."/>
            <person name="Yanf M."/>
            <person name="Daum C."/>
            <person name="Ng V."/>
            <person name="Clum A."/>
            <person name="Ohm R."/>
            <person name="Martin F."/>
            <person name="Silar P."/>
            <person name="Natvig D."/>
            <person name="Lalanne C."/>
            <person name="Gautier V."/>
            <person name="Ament-Velasquez S.L."/>
            <person name="Kruys A."/>
            <person name="Hutchinson M.I."/>
            <person name="Powell A.J."/>
            <person name="Barry K."/>
            <person name="Miller A.N."/>
            <person name="Grigoriev I.V."/>
            <person name="Debuchy R."/>
            <person name="Gladieux P."/>
            <person name="Thoren M.H."/>
            <person name="Johannesson H."/>
        </authorList>
    </citation>
    <scope>NUCLEOTIDE SEQUENCE</scope>
    <source>
        <strain evidence="8">PSN243</strain>
    </source>
</reference>
<feature type="transmembrane region" description="Helical" evidence="6">
    <location>
        <begin position="54"/>
        <end position="78"/>
    </location>
</feature>
<feature type="transmembrane region" description="Helical" evidence="6">
    <location>
        <begin position="98"/>
        <end position="120"/>
    </location>
</feature>
<dbReference type="InterPro" id="IPR052337">
    <property type="entry name" value="SAT4-like"/>
</dbReference>
<dbReference type="PANTHER" id="PTHR33048:SF55">
    <property type="entry name" value="INTEGRAL MEMBRANE PROTEIN"/>
    <property type="match status" value="1"/>
</dbReference>
<sequence length="359" mass="40026">MSNSTQELPPGWAQESRAQWVSIPVIVLTPLMAMLFAIRAWARHTMTGFATEDWVLVVGLVFALGTDTAFLVMVPRGFGRHIDVLSEADRYFVLRAFWLVQMMYKISLQATKISLLLFYVRIFHHIAWFKKVSYATILFLLVYLVATTIVSVLQCRPIEKAWFKPGSDYPGQCIDLLDFFVFNGSVAVATDLIVLALPLPLVWGLQLPISQKLSLLPVFGIGIFIVTVSSMRLHALIATPSVDLTYDLQGTLWTIIEFNLAIVCACLPSIRILLVRMLPSVFRGSSLARHRVGDGHSGATAGGSWGHKSAWSKVQGVDRKVAITSKLRRDETSSEEIILEDHGGIKKTVRYDIEYGSAR</sequence>
<evidence type="ECO:0000313" key="8">
    <source>
        <dbReference type="EMBL" id="KAK4454488.1"/>
    </source>
</evidence>
<name>A0AAV9H1E9_9PEZI</name>
<dbReference type="Proteomes" id="UP001321760">
    <property type="component" value="Unassembled WGS sequence"/>
</dbReference>
<keyword evidence="4 6" id="KW-0472">Membrane</keyword>